<name>A0A9K3KW90_9STRA</name>
<reference evidence="2" key="2">
    <citation type="submission" date="2021-04" db="EMBL/GenBank/DDBJ databases">
        <authorList>
            <person name="Podell S."/>
        </authorList>
    </citation>
    <scope>NUCLEOTIDE SEQUENCE</scope>
    <source>
        <strain evidence="2">Hildebrandi</strain>
    </source>
</reference>
<keyword evidence="2" id="KW-0808">Transferase</keyword>
<dbReference type="GO" id="GO:0003964">
    <property type="term" value="F:RNA-directed DNA polymerase activity"/>
    <property type="evidence" value="ECO:0007669"/>
    <property type="project" value="UniProtKB-KW"/>
</dbReference>
<feature type="compositionally biased region" description="Polar residues" evidence="1">
    <location>
        <begin position="155"/>
        <end position="166"/>
    </location>
</feature>
<protein>
    <submittedName>
        <fullName evidence="2">Reverse transcriptase-like protein</fullName>
    </submittedName>
</protein>
<evidence type="ECO:0000313" key="2">
    <source>
        <dbReference type="EMBL" id="KAG7350416.1"/>
    </source>
</evidence>
<dbReference type="AlphaFoldDB" id="A0A9K3KW90"/>
<proteinExistence type="predicted"/>
<gene>
    <name evidence="2" type="ORF">IV203_009776</name>
</gene>
<dbReference type="OrthoDB" id="47583at2759"/>
<evidence type="ECO:0000313" key="3">
    <source>
        <dbReference type="Proteomes" id="UP000693970"/>
    </source>
</evidence>
<accession>A0A9K3KW90</accession>
<dbReference type="Proteomes" id="UP000693970">
    <property type="component" value="Unassembled WGS sequence"/>
</dbReference>
<keyword evidence="3" id="KW-1185">Reference proteome</keyword>
<comment type="caution">
    <text evidence="2">The sequence shown here is derived from an EMBL/GenBank/DDBJ whole genome shotgun (WGS) entry which is preliminary data.</text>
</comment>
<keyword evidence="2" id="KW-0695">RNA-directed DNA polymerase</keyword>
<feature type="region of interest" description="Disordered" evidence="1">
    <location>
        <begin position="155"/>
        <end position="174"/>
    </location>
</feature>
<sequence length="504" mass="58065">MISVLSLASPSLLPPQQPQPLHSQQQIIVPRTIIISLQFDGSYRPPKDFGHATIPRRFAVAAACVSLDTTTTIGTTTTTTCTRNKDTNSKVQPMAVVAARILPTVPFEMTSQHAEYEGLLLGLRHVNDQWQKWVNCNGNQQNEHQIQNHHHQVAYTTTSSSNNREQQQGHDSIETKSKCHQLIILRIQGDCKTVIDQLSGKSVPRKLERLWKEAQDQIERIQQQQESHTDDSLVMEYKLLPRNENKICDNVCNNLMSIMSNNVWTECITTLENTNFEGIVETNTNTNTIPRDDRNLIDQFWTTYLDPSNSIIRYSLRPLLYIKLATLATEHNHHESLIQLGETLWNEARMYCPHKNGPSIDRNESSLPYNIALRKFSIECQINGWMGLGNQKMVSSLQRKHRRLLSMEVVDAVGTVVTPSHAWDYETLRRHGEIKEDWEDGIPQEWREMLHQWFQLARTTNVVVLDTKHNNNNNKDPLRRWTDCDEEQDDIIIVLSEIKLDKEN</sequence>
<organism evidence="2 3">
    <name type="scientific">Nitzschia inconspicua</name>
    <dbReference type="NCBI Taxonomy" id="303405"/>
    <lineage>
        <taxon>Eukaryota</taxon>
        <taxon>Sar</taxon>
        <taxon>Stramenopiles</taxon>
        <taxon>Ochrophyta</taxon>
        <taxon>Bacillariophyta</taxon>
        <taxon>Bacillariophyceae</taxon>
        <taxon>Bacillariophycidae</taxon>
        <taxon>Bacillariales</taxon>
        <taxon>Bacillariaceae</taxon>
        <taxon>Nitzschia</taxon>
    </lineage>
</organism>
<evidence type="ECO:0000256" key="1">
    <source>
        <dbReference type="SAM" id="MobiDB-lite"/>
    </source>
</evidence>
<dbReference type="EMBL" id="JAGRRH010000018">
    <property type="protein sequence ID" value="KAG7350416.1"/>
    <property type="molecule type" value="Genomic_DNA"/>
</dbReference>
<keyword evidence="2" id="KW-0548">Nucleotidyltransferase</keyword>
<reference evidence="2" key="1">
    <citation type="journal article" date="2021" name="Sci. Rep.">
        <title>Diploid genomic architecture of Nitzschia inconspicua, an elite biomass production diatom.</title>
        <authorList>
            <person name="Oliver A."/>
            <person name="Podell S."/>
            <person name="Pinowska A."/>
            <person name="Traller J.C."/>
            <person name="Smith S.R."/>
            <person name="McClure R."/>
            <person name="Beliaev A."/>
            <person name="Bohutskyi P."/>
            <person name="Hill E.A."/>
            <person name="Rabines A."/>
            <person name="Zheng H."/>
            <person name="Allen L.Z."/>
            <person name="Kuo A."/>
            <person name="Grigoriev I.V."/>
            <person name="Allen A.E."/>
            <person name="Hazlebeck D."/>
            <person name="Allen E.E."/>
        </authorList>
    </citation>
    <scope>NUCLEOTIDE SEQUENCE</scope>
    <source>
        <strain evidence="2">Hildebrandi</strain>
    </source>
</reference>